<evidence type="ECO:0000256" key="1">
    <source>
        <dbReference type="SAM" id="MobiDB-lite"/>
    </source>
</evidence>
<dbReference type="HOGENOM" id="CLU_1555019_0_0_1"/>
<dbReference type="OrthoDB" id="3563695at2759"/>
<accession>G2YA38</accession>
<organism evidence="3 4">
    <name type="scientific">Botryotinia fuckeliana (strain T4)</name>
    <name type="common">Noble rot fungus</name>
    <name type="synonym">Botrytis cinerea</name>
    <dbReference type="NCBI Taxonomy" id="999810"/>
    <lineage>
        <taxon>Eukaryota</taxon>
        <taxon>Fungi</taxon>
        <taxon>Dikarya</taxon>
        <taxon>Ascomycota</taxon>
        <taxon>Pezizomycotina</taxon>
        <taxon>Leotiomycetes</taxon>
        <taxon>Helotiales</taxon>
        <taxon>Sclerotiniaceae</taxon>
        <taxon>Botrytis</taxon>
    </lineage>
</organism>
<dbReference type="EMBL" id="FQ790302">
    <property type="protein sequence ID" value="CCD49415.1"/>
    <property type="molecule type" value="Genomic_DNA"/>
</dbReference>
<reference evidence="4" key="1">
    <citation type="journal article" date="2011" name="PLoS Genet.">
        <title>Genomic analysis of the necrotrophic fungal pathogens Sclerotinia sclerotiorum and Botrytis cinerea.</title>
        <authorList>
            <person name="Amselem J."/>
            <person name="Cuomo C.A."/>
            <person name="van Kan J.A."/>
            <person name="Viaud M."/>
            <person name="Benito E.P."/>
            <person name="Couloux A."/>
            <person name="Coutinho P.M."/>
            <person name="de Vries R.P."/>
            <person name="Dyer P.S."/>
            <person name="Fillinger S."/>
            <person name="Fournier E."/>
            <person name="Gout L."/>
            <person name="Hahn M."/>
            <person name="Kohn L."/>
            <person name="Lapalu N."/>
            <person name="Plummer K.M."/>
            <person name="Pradier J.M."/>
            <person name="Quevillon E."/>
            <person name="Sharon A."/>
            <person name="Simon A."/>
            <person name="ten Have A."/>
            <person name="Tudzynski B."/>
            <person name="Tudzynski P."/>
            <person name="Wincker P."/>
            <person name="Andrew M."/>
            <person name="Anthouard V."/>
            <person name="Beever R.E."/>
            <person name="Beffa R."/>
            <person name="Benoit I."/>
            <person name="Bouzid O."/>
            <person name="Brault B."/>
            <person name="Chen Z."/>
            <person name="Choquer M."/>
            <person name="Collemare J."/>
            <person name="Cotton P."/>
            <person name="Danchin E.G."/>
            <person name="Da Silva C."/>
            <person name="Gautier A."/>
            <person name="Giraud C."/>
            <person name="Giraud T."/>
            <person name="Gonzalez C."/>
            <person name="Grossetete S."/>
            <person name="Guldener U."/>
            <person name="Henrissat B."/>
            <person name="Howlett B.J."/>
            <person name="Kodira C."/>
            <person name="Kretschmer M."/>
            <person name="Lappartient A."/>
            <person name="Leroch M."/>
            <person name="Levis C."/>
            <person name="Mauceli E."/>
            <person name="Neuveglise C."/>
            <person name="Oeser B."/>
            <person name="Pearson M."/>
            <person name="Poulain J."/>
            <person name="Poussereau N."/>
            <person name="Quesneville H."/>
            <person name="Rascle C."/>
            <person name="Schumacher J."/>
            <person name="Segurens B."/>
            <person name="Sexton A."/>
            <person name="Silva E."/>
            <person name="Sirven C."/>
            <person name="Soanes D.M."/>
            <person name="Talbot N.J."/>
            <person name="Templeton M."/>
            <person name="Yandava C."/>
            <person name="Yarden O."/>
            <person name="Zeng Q."/>
            <person name="Rollins J.A."/>
            <person name="Lebrun M.H."/>
            <person name="Dickman M."/>
        </authorList>
    </citation>
    <scope>NUCLEOTIDE SEQUENCE [LARGE SCALE GENOMIC DNA]</scope>
    <source>
        <strain evidence="4">T4</strain>
    </source>
</reference>
<dbReference type="InParanoid" id="G2YA38"/>
<evidence type="ECO:0000313" key="3">
    <source>
        <dbReference type="EMBL" id="CCD49415.1"/>
    </source>
</evidence>
<dbReference type="Proteomes" id="UP000008177">
    <property type="component" value="Unplaced contigs"/>
</dbReference>
<dbReference type="STRING" id="999810.G2YA38"/>
<dbReference type="AlphaFoldDB" id="G2YA38"/>
<sequence length="172" mass="17518">MFRSRNLAALAVLALSGSSLSKPVAGGSWVGETCVCPPSDCPPVVTSYTTITATPVYTFTVTKTISHEVTPPANTTPGPSTGPAGLPSSPIVIHTPSTTAPLETTVKTTTISGSKIVVTSTITPIQTPPQSTIPCETITQTITTSGTVVVITTTITPSQPPVQTAVCLDLLS</sequence>
<name>G2YA38_BOTF4</name>
<feature type="region of interest" description="Disordered" evidence="1">
    <location>
        <begin position="68"/>
        <end position="89"/>
    </location>
</feature>
<protein>
    <recommendedName>
        <fullName evidence="5">Extracellular serine-threonine rich protein</fullName>
    </recommendedName>
</protein>
<gene>
    <name evidence="3" type="ORF">BofuT4_P027850.1</name>
</gene>
<evidence type="ECO:0008006" key="5">
    <source>
        <dbReference type="Google" id="ProtNLM"/>
    </source>
</evidence>
<proteinExistence type="predicted"/>
<keyword evidence="2" id="KW-0732">Signal</keyword>
<feature type="chain" id="PRO_5003439997" description="Extracellular serine-threonine rich protein" evidence="2">
    <location>
        <begin position="22"/>
        <end position="172"/>
    </location>
</feature>
<feature type="signal peptide" evidence="2">
    <location>
        <begin position="1"/>
        <end position="21"/>
    </location>
</feature>
<evidence type="ECO:0000256" key="2">
    <source>
        <dbReference type="SAM" id="SignalP"/>
    </source>
</evidence>
<evidence type="ECO:0000313" key="4">
    <source>
        <dbReference type="Proteomes" id="UP000008177"/>
    </source>
</evidence>